<dbReference type="Proteomes" id="UP001250656">
    <property type="component" value="Unassembled WGS sequence"/>
</dbReference>
<keyword evidence="1" id="KW-0732">Signal</keyword>
<evidence type="ECO:0000313" key="4">
    <source>
        <dbReference type="Proteomes" id="UP001250656"/>
    </source>
</evidence>
<feature type="domain" description="FAS1" evidence="2">
    <location>
        <begin position="39"/>
        <end position="183"/>
    </location>
</feature>
<dbReference type="InterPro" id="IPR050904">
    <property type="entry name" value="Adhesion/Biosynth-related"/>
</dbReference>
<evidence type="ECO:0000259" key="2">
    <source>
        <dbReference type="PROSITE" id="PS50213"/>
    </source>
</evidence>
<feature type="signal peptide" evidence="1">
    <location>
        <begin position="1"/>
        <end position="19"/>
    </location>
</feature>
<feature type="chain" id="PRO_5045921094" evidence="1">
    <location>
        <begin position="20"/>
        <end position="185"/>
    </location>
</feature>
<dbReference type="PANTHER" id="PTHR10900">
    <property type="entry name" value="PERIOSTIN-RELATED"/>
    <property type="match status" value="1"/>
</dbReference>
<dbReference type="EMBL" id="JAVTTP010000001">
    <property type="protein sequence ID" value="MDT7830335.1"/>
    <property type="molecule type" value="Genomic_DNA"/>
</dbReference>
<dbReference type="RefSeq" id="WP_314016582.1">
    <property type="nucleotide sequence ID" value="NZ_JAVTTP010000001.1"/>
</dbReference>
<dbReference type="PANTHER" id="PTHR10900:SF77">
    <property type="entry name" value="FI19380P1"/>
    <property type="match status" value="1"/>
</dbReference>
<keyword evidence="4" id="KW-1185">Reference proteome</keyword>
<dbReference type="PROSITE" id="PS50213">
    <property type="entry name" value="FAS1"/>
    <property type="match status" value="1"/>
</dbReference>
<dbReference type="InterPro" id="IPR036378">
    <property type="entry name" value="FAS1_dom_sf"/>
</dbReference>
<reference evidence="3 4" key="1">
    <citation type="submission" date="2023-09" db="EMBL/GenBank/DDBJ databases">
        <title>Novel taxa isolated from Blanes Bay.</title>
        <authorList>
            <person name="Rey-Velasco X."/>
            <person name="Lucena T."/>
        </authorList>
    </citation>
    <scope>NUCLEOTIDE SEQUENCE [LARGE SCALE GENOMIC DNA]</scope>
    <source>
        <strain evidence="3 4">S334</strain>
    </source>
</reference>
<evidence type="ECO:0000256" key="1">
    <source>
        <dbReference type="SAM" id="SignalP"/>
    </source>
</evidence>
<proteinExistence type="predicted"/>
<gene>
    <name evidence="3" type="ORF">RQM65_16825</name>
</gene>
<dbReference type="Pfam" id="PF02469">
    <property type="entry name" value="Fasciclin"/>
    <property type="match status" value="1"/>
</dbReference>
<dbReference type="SMART" id="SM00554">
    <property type="entry name" value="FAS1"/>
    <property type="match status" value="1"/>
</dbReference>
<accession>A0ABU3L9C8</accession>
<protein>
    <submittedName>
        <fullName evidence="3">Fasciclin domain-containing protein</fullName>
    </submittedName>
</protein>
<evidence type="ECO:0000313" key="3">
    <source>
        <dbReference type="EMBL" id="MDT7830335.1"/>
    </source>
</evidence>
<sequence length="185" mass="19089">MKKLILNGLAVVMAIGAYATPTGVENQPPKNGKVELQDTPTIVGVASGNDDFSTLVAAVKAADLVETLSSDGPFTVFAPTNSAFGALPDGTVETLLKPENKQKLTSILTYHVVSGKVMAADVVKAIKDNNGKYMVDTVQGNKLTFSLDGQNVVLTDAKGGTATVAMADVDASNGVIHAIDSVVMP</sequence>
<organism evidence="3 4">
    <name type="scientific">Pricia mediterranea</name>
    <dbReference type="NCBI Taxonomy" id="3076079"/>
    <lineage>
        <taxon>Bacteria</taxon>
        <taxon>Pseudomonadati</taxon>
        <taxon>Bacteroidota</taxon>
        <taxon>Flavobacteriia</taxon>
        <taxon>Flavobacteriales</taxon>
        <taxon>Flavobacteriaceae</taxon>
        <taxon>Pricia</taxon>
    </lineage>
</organism>
<dbReference type="InterPro" id="IPR000782">
    <property type="entry name" value="FAS1_domain"/>
</dbReference>
<name>A0ABU3L9C8_9FLAO</name>
<dbReference type="SUPFAM" id="SSF82153">
    <property type="entry name" value="FAS1 domain"/>
    <property type="match status" value="1"/>
</dbReference>
<dbReference type="Gene3D" id="2.30.180.10">
    <property type="entry name" value="FAS1 domain"/>
    <property type="match status" value="1"/>
</dbReference>
<comment type="caution">
    <text evidence="3">The sequence shown here is derived from an EMBL/GenBank/DDBJ whole genome shotgun (WGS) entry which is preliminary data.</text>
</comment>